<reference evidence="2" key="1">
    <citation type="journal article" date="2005" name="PLoS Biol.">
        <title>The genomes of Oryza sativa: a history of duplications.</title>
        <authorList>
            <person name="Yu J."/>
            <person name="Wang J."/>
            <person name="Lin W."/>
            <person name="Li S."/>
            <person name="Li H."/>
            <person name="Zhou J."/>
            <person name="Ni P."/>
            <person name="Dong W."/>
            <person name="Hu S."/>
            <person name="Zeng C."/>
            <person name="Zhang J."/>
            <person name="Zhang Y."/>
            <person name="Li R."/>
            <person name="Xu Z."/>
            <person name="Li S."/>
            <person name="Li X."/>
            <person name="Zheng H."/>
            <person name="Cong L."/>
            <person name="Lin L."/>
            <person name="Yin J."/>
            <person name="Geng J."/>
            <person name="Li G."/>
            <person name="Shi J."/>
            <person name="Liu J."/>
            <person name="Lv H."/>
            <person name="Li J."/>
            <person name="Wang J."/>
            <person name="Deng Y."/>
            <person name="Ran L."/>
            <person name="Shi X."/>
            <person name="Wang X."/>
            <person name="Wu Q."/>
            <person name="Li C."/>
            <person name="Ren X."/>
            <person name="Wang J."/>
            <person name="Wang X."/>
            <person name="Li D."/>
            <person name="Liu D."/>
            <person name="Zhang X."/>
            <person name="Ji Z."/>
            <person name="Zhao W."/>
            <person name="Sun Y."/>
            <person name="Zhang Z."/>
            <person name="Bao J."/>
            <person name="Han Y."/>
            <person name="Dong L."/>
            <person name="Ji J."/>
            <person name="Chen P."/>
            <person name="Wu S."/>
            <person name="Liu J."/>
            <person name="Xiao Y."/>
            <person name="Bu D."/>
            <person name="Tan J."/>
            <person name="Yang L."/>
            <person name="Ye C."/>
            <person name="Zhang J."/>
            <person name="Xu J."/>
            <person name="Zhou Y."/>
            <person name="Yu Y."/>
            <person name="Zhang B."/>
            <person name="Zhuang S."/>
            <person name="Wei H."/>
            <person name="Liu B."/>
            <person name="Lei M."/>
            <person name="Yu H."/>
            <person name="Li Y."/>
            <person name="Xu H."/>
            <person name="Wei S."/>
            <person name="He X."/>
            <person name="Fang L."/>
            <person name="Zhang Z."/>
            <person name="Zhang Y."/>
            <person name="Huang X."/>
            <person name="Su Z."/>
            <person name="Tong W."/>
            <person name="Li J."/>
            <person name="Tong Z."/>
            <person name="Li S."/>
            <person name="Ye J."/>
            <person name="Wang L."/>
            <person name="Fang L."/>
            <person name="Lei T."/>
            <person name="Chen C."/>
            <person name="Chen H."/>
            <person name="Xu Z."/>
            <person name="Li H."/>
            <person name="Huang H."/>
            <person name="Zhang F."/>
            <person name="Xu H."/>
            <person name="Li N."/>
            <person name="Zhao C."/>
            <person name="Li S."/>
            <person name="Dong L."/>
            <person name="Huang Y."/>
            <person name="Li L."/>
            <person name="Xi Y."/>
            <person name="Qi Q."/>
            <person name="Li W."/>
            <person name="Zhang B."/>
            <person name="Hu W."/>
            <person name="Zhang Y."/>
            <person name="Tian X."/>
            <person name="Jiao Y."/>
            <person name="Liang X."/>
            <person name="Jin J."/>
            <person name="Gao L."/>
            <person name="Zheng W."/>
            <person name="Hao B."/>
            <person name="Liu S."/>
            <person name="Wang W."/>
            <person name="Yuan L."/>
            <person name="Cao M."/>
            <person name="McDermott J."/>
            <person name="Samudrala R."/>
            <person name="Wang J."/>
            <person name="Wong G.K."/>
            <person name="Yang H."/>
        </authorList>
    </citation>
    <scope>NUCLEOTIDE SEQUENCE [LARGE SCALE GENOMIC DNA]</scope>
</reference>
<dbReference type="EMBL" id="CM000145">
    <property type="protein sequence ID" value="EEE68664.1"/>
    <property type="molecule type" value="Genomic_DNA"/>
</dbReference>
<protein>
    <submittedName>
        <fullName evidence="2">Uncharacterized protein</fullName>
    </submittedName>
</protein>
<dbReference type="InterPro" id="IPR053253">
    <property type="entry name" value="Sex_diff_modulator"/>
</dbReference>
<gene>
    <name evidence="2" type="ORF">OsJ_27273</name>
</gene>
<organism evidence="2">
    <name type="scientific">Oryza sativa subsp. japonica</name>
    <name type="common">Rice</name>
    <dbReference type="NCBI Taxonomy" id="39947"/>
    <lineage>
        <taxon>Eukaryota</taxon>
        <taxon>Viridiplantae</taxon>
        <taxon>Streptophyta</taxon>
        <taxon>Embryophyta</taxon>
        <taxon>Tracheophyta</taxon>
        <taxon>Spermatophyta</taxon>
        <taxon>Magnoliopsida</taxon>
        <taxon>Liliopsida</taxon>
        <taxon>Poales</taxon>
        <taxon>Poaceae</taxon>
        <taxon>BOP clade</taxon>
        <taxon>Oryzoideae</taxon>
        <taxon>Oryzeae</taxon>
        <taxon>Oryzinae</taxon>
        <taxon>Oryza</taxon>
        <taxon>Oryza sativa</taxon>
    </lineage>
</organism>
<accession>B9G0U7</accession>
<evidence type="ECO:0000256" key="1">
    <source>
        <dbReference type="SAM" id="MobiDB-lite"/>
    </source>
</evidence>
<sequence length="441" mass="48374">MTRPGEPANRPDSIQRVLPRTSAIREDESFLSHSAAVVQVPHEDLNVVVFPKGGYLVTCTSRSLRDMMVAASPFAVEDIDLSVLPWSRRVQAELVKWRFSIRVCFEGIPSHARSAETVTAKNGERDSLPLRLAVGGRSRLHPKEVHFELEEPLSPRSPDSRWDLDGEARQRTSPPKLLAYPVLVHLDQVLNFNPPPTEPTWMYSPGSQASGIISPVLMTEEIPKRHDFIWSLSVKDGTLAPQPPASPSPGPGRDRSRSRSRSPPARERRRPLGWDVPPARSSAFPRRSSSRSSKNIGGSYGGGHRRAACSPLPLMISPDKLADFLSQAFAVVQPPLLKTPTRQVSKGKLLKKSPTRLSQAGRKSARLAKKAAARSSPAKQGDLAHELLMKKAGLLPEDGKKTEDAMAKYVKLFKQPLSQEVMDAFSALVAGCAIGDSKKKT</sequence>
<feature type="compositionally biased region" description="Pro residues" evidence="1">
    <location>
        <begin position="241"/>
        <end position="250"/>
    </location>
</feature>
<evidence type="ECO:0000313" key="2">
    <source>
        <dbReference type="EMBL" id="EEE68664.1"/>
    </source>
</evidence>
<dbReference type="AlphaFoldDB" id="B9G0U7"/>
<feature type="region of interest" description="Disordered" evidence="1">
    <location>
        <begin position="148"/>
        <end position="169"/>
    </location>
</feature>
<name>B9G0U7_ORYSJ</name>
<dbReference type="PANTHER" id="PTHR33087:SF31">
    <property type="entry name" value="OS06G0482850 PROTEIN"/>
    <property type="match status" value="1"/>
</dbReference>
<dbReference type="PANTHER" id="PTHR33087">
    <property type="entry name" value="OS07G0539200 PROTEIN"/>
    <property type="match status" value="1"/>
</dbReference>
<feature type="region of interest" description="Disordered" evidence="1">
    <location>
        <begin position="236"/>
        <end position="304"/>
    </location>
</feature>
<proteinExistence type="predicted"/>
<reference evidence="2" key="2">
    <citation type="submission" date="2008-12" db="EMBL/GenBank/DDBJ databases">
        <title>Improved gene annotation of the rice (Oryza sativa) genomes.</title>
        <authorList>
            <person name="Wang J."/>
            <person name="Li R."/>
            <person name="Fan W."/>
            <person name="Huang Q."/>
            <person name="Zhang J."/>
            <person name="Zhou Y."/>
            <person name="Hu Y."/>
            <person name="Zi S."/>
            <person name="Li J."/>
            <person name="Ni P."/>
            <person name="Zheng H."/>
            <person name="Zhang Y."/>
            <person name="Zhao M."/>
            <person name="Hao Q."/>
            <person name="McDermott J."/>
            <person name="Samudrala R."/>
            <person name="Kristiansen K."/>
            <person name="Wong G.K.-S."/>
        </authorList>
    </citation>
    <scope>NUCLEOTIDE SEQUENCE</scope>
</reference>
<feature type="compositionally biased region" description="Low complexity" evidence="1">
    <location>
        <begin position="277"/>
        <end position="293"/>
    </location>
</feature>
<feature type="compositionally biased region" description="Basic and acidic residues" evidence="1">
    <location>
        <begin position="158"/>
        <end position="169"/>
    </location>
</feature>
<dbReference type="Proteomes" id="UP000007752">
    <property type="component" value="Chromosome 8"/>
</dbReference>